<evidence type="ECO:0000256" key="1">
    <source>
        <dbReference type="SAM" id="Phobius"/>
    </source>
</evidence>
<reference evidence="3" key="1">
    <citation type="submission" date="2017-02" db="EMBL/GenBank/DDBJ databases">
        <title>Tessaracoccus aquaemaris sp. nov., isolated from the intestine of a Korean rockfish, Sebastes schlegelii, in a marine aquaculture pond.</title>
        <authorList>
            <person name="Tak E.J."/>
            <person name="Bae J.-W."/>
        </authorList>
    </citation>
    <scope>NUCLEOTIDE SEQUENCE [LARGE SCALE GENOMIC DNA]</scope>
    <source>
        <strain evidence="3">NSG39</strain>
    </source>
</reference>
<keyword evidence="3" id="KW-1185">Reference proteome</keyword>
<feature type="transmembrane region" description="Helical" evidence="1">
    <location>
        <begin position="70"/>
        <end position="91"/>
    </location>
</feature>
<name>A0A1Q2CM30_9ACTN</name>
<dbReference type="EMBL" id="CP019606">
    <property type="protein sequence ID" value="AQP47125.1"/>
    <property type="molecule type" value="Genomic_DNA"/>
</dbReference>
<organism evidence="2 3">
    <name type="scientific">Tessaracoccus aquimaris</name>
    <dbReference type="NCBI Taxonomy" id="1332264"/>
    <lineage>
        <taxon>Bacteria</taxon>
        <taxon>Bacillati</taxon>
        <taxon>Actinomycetota</taxon>
        <taxon>Actinomycetes</taxon>
        <taxon>Propionibacteriales</taxon>
        <taxon>Propionibacteriaceae</taxon>
        <taxon>Tessaracoccus</taxon>
    </lineage>
</organism>
<keyword evidence="1" id="KW-0472">Membrane</keyword>
<evidence type="ECO:0008006" key="4">
    <source>
        <dbReference type="Google" id="ProtNLM"/>
    </source>
</evidence>
<sequence>MPWWIALLNTLAALASAGFGVAALISPGLIAPPSPKRTESRFYPAMYAVRAIPLGLAVGVAVWLPSTSVVLPLLLGVAVFAQIADAVIGAVSRLPGMLVGACFAVACHAAAIIALL</sequence>
<accession>A0A1Q2CM30</accession>
<feature type="transmembrane region" description="Helical" evidence="1">
    <location>
        <begin position="6"/>
        <end position="30"/>
    </location>
</feature>
<protein>
    <recommendedName>
        <fullName evidence="4">DUF4345 domain-containing protein</fullName>
    </recommendedName>
</protein>
<evidence type="ECO:0000313" key="3">
    <source>
        <dbReference type="Proteomes" id="UP000188145"/>
    </source>
</evidence>
<feature type="transmembrane region" description="Helical" evidence="1">
    <location>
        <begin position="98"/>
        <end position="115"/>
    </location>
</feature>
<keyword evidence="1" id="KW-1133">Transmembrane helix</keyword>
<evidence type="ECO:0000313" key="2">
    <source>
        <dbReference type="EMBL" id="AQP47125.1"/>
    </source>
</evidence>
<dbReference type="KEGG" id="tes:BW730_05940"/>
<dbReference type="AlphaFoldDB" id="A0A1Q2CM30"/>
<dbReference type="Proteomes" id="UP000188145">
    <property type="component" value="Chromosome"/>
</dbReference>
<dbReference type="OrthoDB" id="3260602at2"/>
<proteinExistence type="predicted"/>
<keyword evidence="1" id="KW-0812">Transmembrane</keyword>
<gene>
    <name evidence="2" type="ORF">BW730_05940</name>
</gene>
<dbReference type="RefSeq" id="WP_077685450.1">
    <property type="nucleotide sequence ID" value="NZ_CP019606.1"/>
</dbReference>
<feature type="transmembrane region" description="Helical" evidence="1">
    <location>
        <begin position="42"/>
        <end position="64"/>
    </location>
</feature>